<gene>
    <name evidence="2" type="ORF">SAMN05216355_1162</name>
</gene>
<proteinExistence type="predicted"/>
<feature type="compositionally biased region" description="Basic residues" evidence="1">
    <location>
        <begin position="372"/>
        <end position="381"/>
    </location>
</feature>
<feature type="region of interest" description="Disordered" evidence="1">
    <location>
        <begin position="110"/>
        <end position="142"/>
    </location>
</feature>
<dbReference type="AlphaFoldDB" id="A0A1H0EGJ2"/>
<feature type="region of interest" description="Disordered" evidence="1">
    <location>
        <begin position="202"/>
        <end position="268"/>
    </location>
</feature>
<dbReference type="EMBL" id="FNIM01000016">
    <property type="protein sequence ID" value="SDN81574.1"/>
    <property type="molecule type" value="Genomic_DNA"/>
</dbReference>
<evidence type="ECO:0000256" key="1">
    <source>
        <dbReference type="SAM" id="MobiDB-lite"/>
    </source>
</evidence>
<feature type="compositionally biased region" description="Basic residues" evidence="1">
    <location>
        <begin position="323"/>
        <end position="333"/>
    </location>
</feature>
<protein>
    <submittedName>
        <fullName evidence="2">Uncharacterized protein</fullName>
    </submittedName>
</protein>
<keyword evidence="3" id="KW-1185">Reference proteome</keyword>
<feature type="region of interest" description="Disordered" evidence="1">
    <location>
        <begin position="289"/>
        <end position="381"/>
    </location>
</feature>
<evidence type="ECO:0000313" key="3">
    <source>
        <dbReference type="Proteomes" id="UP000198541"/>
    </source>
</evidence>
<evidence type="ECO:0000313" key="2">
    <source>
        <dbReference type="EMBL" id="SDN81574.1"/>
    </source>
</evidence>
<feature type="compositionally biased region" description="Basic and acidic residues" evidence="1">
    <location>
        <begin position="204"/>
        <end position="224"/>
    </location>
</feature>
<dbReference type="Proteomes" id="UP000198541">
    <property type="component" value="Unassembled WGS sequence"/>
</dbReference>
<reference evidence="3" key="1">
    <citation type="submission" date="2016-10" db="EMBL/GenBank/DDBJ databases">
        <authorList>
            <person name="Varghese N."/>
            <person name="Submissions S."/>
        </authorList>
    </citation>
    <scope>NUCLEOTIDE SEQUENCE [LARGE SCALE GENOMIC DNA]</scope>
    <source>
        <strain evidence="3">DSM 27982</strain>
    </source>
</reference>
<accession>A0A1H0EGJ2</accession>
<feature type="compositionally biased region" description="Basic and acidic residues" evidence="1">
    <location>
        <begin position="111"/>
        <end position="129"/>
    </location>
</feature>
<sequence length="381" mass="41645">MLSPCPRAAEIPQTPAATMTVARTCRAKWDLERIELSIRSLLPARSVVVRKQAQRNTSTRLITGARESGSVPHPGTARESRGSWWACGGGLSVRARAEITRKYAGAYAKASKKDKGRMPGRGVRGDRLEPGGCQAAPEGGGQASWRSWQARAQDQGAQSTRCDALKVLQRVWAASGGGVAASTDEYQCLCYRGLLEAAGELAEGTDRYSQDVRREPGVDERDRPSTAIPPPAKGPAARQERHQWSARRLRSARQDPQGRRARPVQSPGFFEARYRRSLWPGARRGEFARTGNMTNRVHRPGPSPGPCVGGAEKHARGSPGPGRGRHPLPHHGHGLPNNGSEFTQPRRWPGGQRTRHVYSRPGPAVREERPGHHPCPRTTTR</sequence>
<name>A0A1H0EGJ2_9ACTO</name>
<organism evidence="2 3">
    <name type="scientific">Actinomyces ruminicola</name>
    <dbReference type="NCBI Taxonomy" id="332524"/>
    <lineage>
        <taxon>Bacteria</taxon>
        <taxon>Bacillati</taxon>
        <taxon>Actinomycetota</taxon>
        <taxon>Actinomycetes</taxon>
        <taxon>Actinomycetales</taxon>
        <taxon>Actinomycetaceae</taxon>
        <taxon>Actinomyces</taxon>
    </lineage>
</organism>